<dbReference type="InterPro" id="IPR023614">
    <property type="entry name" value="Porin_dom_sf"/>
</dbReference>
<accession>A0ABY7AKT5</accession>
<organism evidence="2 3">
    <name type="scientific">Catenovulum adriaticum</name>
    <dbReference type="NCBI Taxonomy" id="2984846"/>
    <lineage>
        <taxon>Bacteria</taxon>
        <taxon>Pseudomonadati</taxon>
        <taxon>Pseudomonadota</taxon>
        <taxon>Gammaproteobacteria</taxon>
        <taxon>Alteromonadales</taxon>
        <taxon>Alteromonadaceae</taxon>
        <taxon>Catenovulum</taxon>
    </lineage>
</organism>
<protein>
    <submittedName>
        <fullName evidence="2">OprO/OprP family phosphate-selective porin</fullName>
    </submittedName>
</protein>
<keyword evidence="1" id="KW-0732">Signal</keyword>
<feature type="signal peptide" evidence="1">
    <location>
        <begin position="1"/>
        <end position="35"/>
    </location>
</feature>
<dbReference type="RefSeq" id="WP_268074442.1">
    <property type="nucleotide sequence ID" value="NZ_CP109965.1"/>
</dbReference>
<keyword evidence="3" id="KW-1185">Reference proteome</keyword>
<sequence>MKNTQGYTGISCGRLLKLSACSGALLLMTSNQLMASPSLSGGLWFNYRYVNDGGDASVERDQDTMGDIADEALIFYVDDVAENRPWSLSAELRVGPGSFTDPSSNSSGDNVALHKAWINYKIDEQNQLYLGKSQVPFGWKTVNFWPGDMLQGGYGDQMDVGIKYKASRQNLTYNLAYYHADDWGESSTDSLDDNGHWGSASGYRKIQTLVADASYQLNSNHKLGASFQTGKLQDLSEPNLASDQNPAPVDGKHNALALYYIATFNPLYVKTQWIKVNRELPDNYRLVNNLATDIENDRAAIEIGYKHNNWFAYINANWAKTNTNGNSADSVTAFAPGVSYNYGPGWFYLEYLTQNGYIDANGDVGEGDFSAFYASVDYYF</sequence>
<reference evidence="2" key="1">
    <citation type="submission" date="2022-10" db="EMBL/GenBank/DDBJ databases">
        <title>Catenovulum adriacola sp. nov. isolated in the Harbour of Susak.</title>
        <authorList>
            <person name="Schoch T."/>
            <person name="Reich S.J."/>
            <person name="Stoeferle S."/>
            <person name="Flaiz M."/>
            <person name="Kazda M."/>
            <person name="Riedel C.U."/>
            <person name="Duerre P."/>
        </authorList>
    </citation>
    <scope>NUCLEOTIDE SEQUENCE</scope>
    <source>
        <strain evidence="2">TS8</strain>
    </source>
</reference>
<name>A0ABY7AKT5_9ALTE</name>
<dbReference type="SUPFAM" id="SSF56935">
    <property type="entry name" value="Porins"/>
    <property type="match status" value="1"/>
</dbReference>
<proteinExistence type="predicted"/>
<dbReference type="Pfam" id="PF07396">
    <property type="entry name" value="Porin_O_P"/>
    <property type="match status" value="1"/>
</dbReference>
<dbReference type="Proteomes" id="UP001163726">
    <property type="component" value="Chromosome"/>
</dbReference>
<feature type="chain" id="PRO_5047273340" evidence="1">
    <location>
        <begin position="36"/>
        <end position="380"/>
    </location>
</feature>
<evidence type="ECO:0000313" key="2">
    <source>
        <dbReference type="EMBL" id="WAJ70139.1"/>
    </source>
</evidence>
<dbReference type="EMBL" id="CP109965">
    <property type="protein sequence ID" value="WAJ70139.1"/>
    <property type="molecule type" value="Genomic_DNA"/>
</dbReference>
<evidence type="ECO:0000256" key="1">
    <source>
        <dbReference type="SAM" id="SignalP"/>
    </source>
</evidence>
<evidence type="ECO:0000313" key="3">
    <source>
        <dbReference type="Proteomes" id="UP001163726"/>
    </source>
</evidence>
<dbReference type="InterPro" id="IPR010870">
    <property type="entry name" value="Porin_O/P"/>
</dbReference>
<gene>
    <name evidence="2" type="ORF">OLW01_13500</name>
</gene>
<dbReference type="Gene3D" id="2.40.160.10">
    <property type="entry name" value="Porin"/>
    <property type="match status" value="1"/>
</dbReference>